<dbReference type="InterPro" id="IPR002110">
    <property type="entry name" value="Ankyrin_rpt"/>
</dbReference>
<dbReference type="PANTHER" id="PTHR24198:SF165">
    <property type="entry name" value="ANKYRIN REPEAT-CONTAINING PROTEIN-RELATED"/>
    <property type="match status" value="1"/>
</dbReference>
<dbReference type="AlphaFoldDB" id="A0A117NT72"/>
<protein>
    <submittedName>
        <fullName evidence="4">Uncharacterized protein</fullName>
    </submittedName>
</protein>
<sequence>MVLVLHVACLYDQPKIVQALLEAGADLNAKDARGRTPLYVAATSRSNITAALKFAKQVVRMPDEVDINSQDSQGRTPLWGCVAINQYDMTRLLLAQERLDPNLGPTDNFPLLLAVRLNQQLTVEHLLESKRLDVNKQTSTGQTALLEAIDVGNKDVIKMLARAGANPDIGMSKGKTARQHMLAAGIRVKWKTRSL</sequence>
<organism evidence="4 5">
    <name type="scientific">Penicillium freii</name>
    <dbReference type="NCBI Taxonomy" id="48697"/>
    <lineage>
        <taxon>Eukaryota</taxon>
        <taxon>Fungi</taxon>
        <taxon>Dikarya</taxon>
        <taxon>Ascomycota</taxon>
        <taxon>Pezizomycotina</taxon>
        <taxon>Eurotiomycetes</taxon>
        <taxon>Eurotiomycetidae</taxon>
        <taxon>Eurotiales</taxon>
        <taxon>Aspergillaceae</taxon>
        <taxon>Penicillium</taxon>
    </lineage>
</organism>
<proteinExistence type="predicted"/>
<dbReference type="Pfam" id="PF12796">
    <property type="entry name" value="Ank_2"/>
    <property type="match status" value="1"/>
</dbReference>
<dbReference type="PROSITE" id="PS50297">
    <property type="entry name" value="ANK_REP_REGION"/>
    <property type="match status" value="2"/>
</dbReference>
<dbReference type="Proteomes" id="UP000055045">
    <property type="component" value="Unassembled WGS sequence"/>
</dbReference>
<dbReference type="PANTHER" id="PTHR24198">
    <property type="entry name" value="ANKYRIN REPEAT AND PROTEIN KINASE DOMAIN-CONTAINING PROTEIN"/>
    <property type="match status" value="1"/>
</dbReference>
<keyword evidence="1" id="KW-0677">Repeat</keyword>
<dbReference type="Pfam" id="PF13857">
    <property type="entry name" value="Ank_5"/>
    <property type="match status" value="1"/>
</dbReference>
<dbReference type="SMART" id="SM00248">
    <property type="entry name" value="ANK"/>
    <property type="match status" value="5"/>
</dbReference>
<evidence type="ECO:0000313" key="4">
    <source>
        <dbReference type="EMBL" id="KUM66986.1"/>
    </source>
</evidence>
<accession>A0A117NT72</accession>
<dbReference type="Gene3D" id="1.25.40.20">
    <property type="entry name" value="Ankyrin repeat-containing domain"/>
    <property type="match status" value="2"/>
</dbReference>
<evidence type="ECO:0000256" key="2">
    <source>
        <dbReference type="ARBA" id="ARBA00023043"/>
    </source>
</evidence>
<evidence type="ECO:0000313" key="5">
    <source>
        <dbReference type="Proteomes" id="UP000055045"/>
    </source>
</evidence>
<feature type="repeat" description="ANK" evidence="3">
    <location>
        <begin position="140"/>
        <end position="172"/>
    </location>
</feature>
<dbReference type="Pfam" id="PF00023">
    <property type="entry name" value="Ank"/>
    <property type="match status" value="1"/>
</dbReference>
<dbReference type="PROSITE" id="PS50088">
    <property type="entry name" value="ANK_REPEAT"/>
    <property type="match status" value="2"/>
</dbReference>
<dbReference type="InterPro" id="IPR036770">
    <property type="entry name" value="Ankyrin_rpt-contain_sf"/>
</dbReference>
<dbReference type="EMBL" id="LLXE01000001">
    <property type="protein sequence ID" value="KUM66986.1"/>
    <property type="molecule type" value="Genomic_DNA"/>
</dbReference>
<dbReference type="SUPFAM" id="SSF48403">
    <property type="entry name" value="Ankyrin repeat"/>
    <property type="match status" value="1"/>
</dbReference>
<evidence type="ECO:0000256" key="3">
    <source>
        <dbReference type="PROSITE-ProRule" id="PRU00023"/>
    </source>
</evidence>
<feature type="repeat" description="ANK" evidence="3">
    <location>
        <begin position="5"/>
        <end position="32"/>
    </location>
</feature>
<reference evidence="4 5" key="1">
    <citation type="submission" date="2015-10" db="EMBL/GenBank/DDBJ databases">
        <title>Genome sequencing of Penicillium freii.</title>
        <authorList>
            <person name="Nguyen H.D."/>
            <person name="Visagie C.M."/>
            <person name="Seifert K.A."/>
        </authorList>
    </citation>
    <scope>NUCLEOTIDE SEQUENCE [LARGE SCALE GENOMIC DNA]</scope>
    <source>
        <strain evidence="4 5">DAOM 242723</strain>
    </source>
</reference>
<comment type="caution">
    <text evidence="4">The sequence shown here is derived from an EMBL/GenBank/DDBJ whole genome shotgun (WGS) entry which is preliminary data.</text>
</comment>
<name>A0A117NT72_PENFR</name>
<dbReference type="OrthoDB" id="20872at2759"/>
<keyword evidence="5" id="KW-1185">Reference proteome</keyword>
<evidence type="ECO:0000256" key="1">
    <source>
        <dbReference type="ARBA" id="ARBA00022737"/>
    </source>
</evidence>
<gene>
    <name evidence="4" type="ORF">ACN42_g73</name>
</gene>
<dbReference type="STRING" id="48697.A0A117NT72"/>
<keyword evidence="2 3" id="KW-0040">ANK repeat</keyword>